<gene>
    <name evidence="2" type="primary">LOC104221791</name>
</gene>
<reference evidence="1" key="1">
    <citation type="journal article" date="2013" name="Genome Biol.">
        <title>Reference genomes and transcriptomes of Nicotiana sylvestris and Nicotiana tomentosiformis.</title>
        <authorList>
            <person name="Sierro N."/>
            <person name="Battey J.N."/>
            <person name="Ouadi S."/>
            <person name="Bovet L."/>
            <person name="Goepfert S."/>
            <person name="Bakaher N."/>
            <person name="Peitsch M.C."/>
            <person name="Ivanov N.V."/>
        </authorList>
    </citation>
    <scope>NUCLEOTIDE SEQUENCE [LARGE SCALE GENOMIC DNA]</scope>
</reference>
<dbReference type="RefSeq" id="XP_009771228.1">
    <property type="nucleotide sequence ID" value="XM_009772926.1"/>
</dbReference>
<proteinExistence type="predicted"/>
<evidence type="ECO:0000313" key="1">
    <source>
        <dbReference type="Proteomes" id="UP000189701"/>
    </source>
</evidence>
<protein>
    <submittedName>
        <fullName evidence="2">Uncharacterized protein LOC104221791 isoform X2</fullName>
    </submittedName>
</protein>
<sequence>MHFRFPLDGFWINGRHQVPGHPSESCSFLQSISGVSKGDWRPSQEARALRSRSSSGSSFRKTGRFFFDSDWEGYLQTRRSVIGYLVKFKNALILWKSKK</sequence>
<dbReference type="AlphaFoldDB" id="A0A1U7VXX0"/>
<organism evidence="1 2">
    <name type="scientific">Nicotiana sylvestris</name>
    <name type="common">Wood tobacco</name>
    <name type="synonym">South American tobacco</name>
    <dbReference type="NCBI Taxonomy" id="4096"/>
    <lineage>
        <taxon>Eukaryota</taxon>
        <taxon>Viridiplantae</taxon>
        <taxon>Streptophyta</taxon>
        <taxon>Embryophyta</taxon>
        <taxon>Tracheophyta</taxon>
        <taxon>Spermatophyta</taxon>
        <taxon>Magnoliopsida</taxon>
        <taxon>eudicotyledons</taxon>
        <taxon>Gunneridae</taxon>
        <taxon>Pentapetalae</taxon>
        <taxon>asterids</taxon>
        <taxon>lamiids</taxon>
        <taxon>Solanales</taxon>
        <taxon>Solanaceae</taxon>
        <taxon>Nicotianoideae</taxon>
        <taxon>Nicotianeae</taxon>
        <taxon>Nicotiana</taxon>
    </lineage>
</organism>
<keyword evidence="1" id="KW-1185">Reference proteome</keyword>
<reference evidence="2" key="2">
    <citation type="submission" date="2025-08" db="UniProtKB">
        <authorList>
            <consortium name="RefSeq"/>
        </authorList>
    </citation>
    <scope>IDENTIFICATION</scope>
    <source>
        <tissue evidence="2">Leaf</tissue>
    </source>
</reference>
<name>A0A1U7VXX0_NICSY</name>
<dbReference type="Proteomes" id="UP000189701">
    <property type="component" value="Unplaced"/>
</dbReference>
<evidence type="ECO:0000313" key="2">
    <source>
        <dbReference type="RefSeq" id="XP_009771228.1"/>
    </source>
</evidence>
<accession>A0A1U7VXX0</accession>